<name>A0A239FP21_EKHLU</name>
<sequence>MRIIQSLTFLIILFHSSVGQSGLTYEMKETENQLYASNKQINQFFRRFNGEEDDDGNRYYTSDKKYRDASLRKKYIPGLFDRETSQIDPNYARDFVRQITDKRSPAFLNFHEDDWFAEVTTEFTFKGRRISGLLYMRLQQQGQGYEWIIEDVAFDQFQKLFDKDTSSTKKFMHPLSHELDFMTLRKAFHGNNHNEQFTAKNYTPDFLTIFLYEMNQGNMKFETVKNVKFHFFSIDGWYFSLANFNRPGYNTGWLISSLVPLNGADQKKQLKDYIYNKN</sequence>
<protein>
    <submittedName>
        <fullName evidence="1">Uncharacterized protein</fullName>
    </submittedName>
</protein>
<dbReference type="EMBL" id="FZPD01000001">
    <property type="protein sequence ID" value="SNS58637.1"/>
    <property type="molecule type" value="Genomic_DNA"/>
</dbReference>
<organism evidence="1 2">
    <name type="scientific">Ekhidna lutea</name>
    <dbReference type="NCBI Taxonomy" id="447679"/>
    <lineage>
        <taxon>Bacteria</taxon>
        <taxon>Pseudomonadati</taxon>
        <taxon>Bacteroidota</taxon>
        <taxon>Cytophagia</taxon>
        <taxon>Cytophagales</taxon>
        <taxon>Reichenbachiellaceae</taxon>
        <taxon>Ekhidna</taxon>
    </lineage>
</organism>
<reference evidence="1 2" key="1">
    <citation type="submission" date="2017-06" db="EMBL/GenBank/DDBJ databases">
        <authorList>
            <person name="Kim H.J."/>
            <person name="Triplett B.A."/>
        </authorList>
    </citation>
    <scope>NUCLEOTIDE SEQUENCE [LARGE SCALE GENOMIC DNA]</scope>
    <source>
        <strain evidence="1 2">DSM 19307</strain>
    </source>
</reference>
<keyword evidence="2" id="KW-1185">Reference proteome</keyword>
<dbReference type="RefSeq" id="WP_245811210.1">
    <property type="nucleotide sequence ID" value="NZ_FZPD01000001.1"/>
</dbReference>
<dbReference type="AlphaFoldDB" id="A0A239FP21"/>
<evidence type="ECO:0000313" key="1">
    <source>
        <dbReference type="EMBL" id="SNS58637.1"/>
    </source>
</evidence>
<evidence type="ECO:0000313" key="2">
    <source>
        <dbReference type="Proteomes" id="UP000198393"/>
    </source>
</evidence>
<accession>A0A239FP21</accession>
<proteinExistence type="predicted"/>
<gene>
    <name evidence="1" type="ORF">SAMN05421640_0770</name>
</gene>
<dbReference type="Proteomes" id="UP000198393">
    <property type="component" value="Unassembled WGS sequence"/>
</dbReference>